<protein>
    <submittedName>
        <fullName evidence="1">Uncharacterized protein</fullName>
    </submittedName>
</protein>
<dbReference type="KEGG" id="vg:14006783"/>
<gene>
    <name evidence="1" type="ORF">EcP1_gp04</name>
</gene>
<evidence type="ECO:0000313" key="2">
    <source>
        <dbReference type="Proteomes" id="UP000007263"/>
    </source>
</evidence>
<dbReference type="EMBL" id="HQ641380">
    <property type="protein sequence ID" value="ADU79155.1"/>
    <property type="molecule type" value="Genomic_DNA"/>
</dbReference>
<dbReference type="Proteomes" id="UP000007263">
    <property type="component" value="Segment"/>
</dbReference>
<dbReference type="RefSeq" id="YP_007003127.1">
    <property type="nucleotide sequence ID" value="NC_019485.1"/>
</dbReference>
<reference evidence="1 2" key="1">
    <citation type="submission" date="2010-11" db="EMBL/GenBank/DDBJ databases">
        <title>Complete nucleotide sequence of the bacteriophage EcP1, a new member of the N4-like viruses.</title>
        <authorList>
            <person name="Zhu J."/>
            <person name="Rao X."/>
            <person name="Tan Y."/>
            <person name="Hu Z."/>
            <person name="Xiong K."/>
            <person name="Chen Z."/>
            <person name="Li S."/>
            <person name="Yang J."/>
            <person name="Jin X."/>
            <person name="Chen Y."/>
            <person name="Hu F."/>
        </authorList>
    </citation>
    <scope>NUCLEOTIDE SEQUENCE [LARGE SCALE GENOMIC DNA]</scope>
</reference>
<keyword evidence="2" id="KW-1185">Reference proteome</keyword>
<proteinExistence type="predicted"/>
<evidence type="ECO:0000313" key="1">
    <source>
        <dbReference type="EMBL" id="ADU79155.1"/>
    </source>
</evidence>
<sequence>MIKIILSFILLFFCFGLFSLFVSSVNQERNNYRIQGECIANYISSGVERSDIELVGATGCRITSIK</sequence>
<name>E9NIC9_9CAUD</name>
<dbReference type="OrthoDB" id="41698at10239"/>
<dbReference type="GeneID" id="14006783"/>
<organism evidence="1 2">
    <name type="scientific">Enterobacter phage EcP1</name>
    <dbReference type="NCBI Taxonomy" id="942016"/>
    <lineage>
        <taxon>Viruses</taxon>
        <taxon>Duplodnaviria</taxon>
        <taxon>Heunggongvirae</taxon>
        <taxon>Uroviricota</taxon>
        <taxon>Caudoviricetes</taxon>
        <taxon>Schitoviridae</taxon>
        <taxon>Eceepunavirus</taxon>
        <taxon>Eceepunavirus EcP1</taxon>
    </lineage>
</organism>
<accession>E9NIC9</accession>